<name>A0AA88M900_TACVA</name>
<keyword evidence="3" id="KW-1185">Reference proteome</keyword>
<evidence type="ECO:0000313" key="2">
    <source>
        <dbReference type="EMBL" id="KAK2831153.1"/>
    </source>
</evidence>
<reference evidence="2" key="1">
    <citation type="submission" date="2023-08" db="EMBL/GenBank/DDBJ databases">
        <title>Pelteobagrus vachellii genome.</title>
        <authorList>
            <person name="Liu H."/>
        </authorList>
    </citation>
    <scope>NUCLEOTIDE SEQUENCE</scope>
    <source>
        <strain evidence="2">PRFRI_2022a</strain>
        <tissue evidence="2">Muscle</tissue>
    </source>
</reference>
<feature type="compositionally biased region" description="Basic and acidic residues" evidence="1">
    <location>
        <begin position="104"/>
        <end position="118"/>
    </location>
</feature>
<proteinExistence type="predicted"/>
<comment type="caution">
    <text evidence="2">The sequence shown here is derived from an EMBL/GenBank/DDBJ whole genome shotgun (WGS) entry which is preliminary data.</text>
</comment>
<protein>
    <submittedName>
        <fullName evidence="2">Uncharacterized protein</fullName>
    </submittedName>
</protein>
<gene>
    <name evidence="2" type="ORF">Q7C36_016239</name>
</gene>
<feature type="region of interest" description="Disordered" evidence="1">
    <location>
        <begin position="1"/>
        <end position="118"/>
    </location>
</feature>
<evidence type="ECO:0000313" key="3">
    <source>
        <dbReference type="Proteomes" id="UP001187315"/>
    </source>
</evidence>
<dbReference type="Proteomes" id="UP001187315">
    <property type="component" value="Unassembled WGS sequence"/>
</dbReference>
<accession>A0AA88M900</accession>
<sequence length="157" mass="17931">MMYISVKPHLSRESSKQQTERIKRKKHKELSDTAKGSIPLTGWLRRENKDEEICSSDKESIEEIQGKAVETSEKDEGDVRANEEESEEIQGDIKLSEEEEDMEREVQEEMSQEKDREITEEGAAGADIEYHIQDEGEGIVSGEVVMISKLQLVKSVF</sequence>
<dbReference type="AlphaFoldDB" id="A0AA88M900"/>
<dbReference type="EMBL" id="JAVHJS010000017">
    <property type="protein sequence ID" value="KAK2831153.1"/>
    <property type="molecule type" value="Genomic_DNA"/>
</dbReference>
<evidence type="ECO:0000256" key="1">
    <source>
        <dbReference type="SAM" id="MobiDB-lite"/>
    </source>
</evidence>
<feature type="compositionally biased region" description="Basic and acidic residues" evidence="1">
    <location>
        <begin position="44"/>
        <end position="83"/>
    </location>
</feature>
<organism evidence="2 3">
    <name type="scientific">Tachysurus vachellii</name>
    <name type="common">Darkbarbel catfish</name>
    <name type="synonym">Pelteobagrus vachellii</name>
    <dbReference type="NCBI Taxonomy" id="175792"/>
    <lineage>
        <taxon>Eukaryota</taxon>
        <taxon>Metazoa</taxon>
        <taxon>Chordata</taxon>
        <taxon>Craniata</taxon>
        <taxon>Vertebrata</taxon>
        <taxon>Euteleostomi</taxon>
        <taxon>Actinopterygii</taxon>
        <taxon>Neopterygii</taxon>
        <taxon>Teleostei</taxon>
        <taxon>Ostariophysi</taxon>
        <taxon>Siluriformes</taxon>
        <taxon>Bagridae</taxon>
        <taxon>Tachysurus</taxon>
    </lineage>
</organism>
<feature type="compositionally biased region" description="Basic and acidic residues" evidence="1">
    <location>
        <begin position="10"/>
        <end position="21"/>
    </location>
</feature>